<keyword evidence="1" id="KW-0812">Transmembrane</keyword>
<organism evidence="2 3">
    <name type="scientific">Nocardioides aestuarii</name>
    <dbReference type="NCBI Taxonomy" id="252231"/>
    <lineage>
        <taxon>Bacteria</taxon>
        <taxon>Bacillati</taxon>
        <taxon>Actinomycetota</taxon>
        <taxon>Actinomycetes</taxon>
        <taxon>Propionibacteriales</taxon>
        <taxon>Nocardioidaceae</taxon>
        <taxon>Nocardioides</taxon>
    </lineage>
</organism>
<sequence>MSWLGLLLIGFATSDLVFSVRPLRHVPEAVGAVVAVIAGLLAGMTDGRDLVAMLVVVAFTVAWGQSVTRGFAAGGRPWVPLAVFATGVVGAVALSPLAPYADGLLGRWLEATPFGVVAGLPAGAALVLVGVLLLQLSTGNVLVRLVLAATGTVDPSRSDGDRDVPSYRLKGGRLLGPMERLFILGLGIAGQLTAASVVIAAKGLLRWPELQDARKQHRIHAVTEYFLVGSFASWTVALASLVLLL</sequence>
<feature type="transmembrane region" description="Helical" evidence="1">
    <location>
        <begin position="181"/>
        <end position="205"/>
    </location>
</feature>
<accession>A0ABW4TTK0</accession>
<feature type="transmembrane region" description="Helical" evidence="1">
    <location>
        <begin position="113"/>
        <end position="136"/>
    </location>
</feature>
<name>A0ABW4TTK0_9ACTN</name>
<gene>
    <name evidence="2" type="ORF">ACFSDE_19955</name>
</gene>
<feature type="transmembrane region" description="Helical" evidence="1">
    <location>
        <begin position="225"/>
        <end position="244"/>
    </location>
</feature>
<comment type="caution">
    <text evidence="2">The sequence shown here is derived from an EMBL/GenBank/DDBJ whole genome shotgun (WGS) entry which is preliminary data.</text>
</comment>
<dbReference type="EMBL" id="JBHUGD010000004">
    <property type="protein sequence ID" value="MFD1949089.1"/>
    <property type="molecule type" value="Genomic_DNA"/>
</dbReference>
<evidence type="ECO:0000256" key="1">
    <source>
        <dbReference type="SAM" id="Phobius"/>
    </source>
</evidence>
<keyword evidence="1" id="KW-1133">Transmembrane helix</keyword>
<feature type="transmembrane region" description="Helical" evidence="1">
    <location>
        <begin position="50"/>
        <end position="72"/>
    </location>
</feature>
<evidence type="ECO:0000313" key="2">
    <source>
        <dbReference type="EMBL" id="MFD1949089.1"/>
    </source>
</evidence>
<evidence type="ECO:0000313" key="3">
    <source>
        <dbReference type="Proteomes" id="UP001597351"/>
    </source>
</evidence>
<keyword evidence="1" id="KW-0472">Membrane</keyword>
<protein>
    <submittedName>
        <fullName evidence="2">Uncharacterized protein</fullName>
    </submittedName>
</protein>
<feature type="transmembrane region" description="Helical" evidence="1">
    <location>
        <begin position="29"/>
        <end position="45"/>
    </location>
</feature>
<dbReference type="RefSeq" id="WP_343921110.1">
    <property type="nucleotide sequence ID" value="NZ_BAAAJT010000003.1"/>
</dbReference>
<feature type="transmembrane region" description="Helical" evidence="1">
    <location>
        <begin position="78"/>
        <end position="101"/>
    </location>
</feature>
<reference evidence="3" key="1">
    <citation type="journal article" date="2019" name="Int. J. Syst. Evol. Microbiol.">
        <title>The Global Catalogue of Microorganisms (GCM) 10K type strain sequencing project: providing services to taxonomists for standard genome sequencing and annotation.</title>
        <authorList>
            <consortium name="The Broad Institute Genomics Platform"/>
            <consortium name="The Broad Institute Genome Sequencing Center for Infectious Disease"/>
            <person name="Wu L."/>
            <person name="Ma J."/>
        </authorList>
    </citation>
    <scope>NUCLEOTIDE SEQUENCE [LARGE SCALE GENOMIC DNA]</scope>
    <source>
        <strain evidence="3">CGMCC 1.12477</strain>
    </source>
</reference>
<proteinExistence type="predicted"/>
<keyword evidence="3" id="KW-1185">Reference proteome</keyword>
<dbReference type="Proteomes" id="UP001597351">
    <property type="component" value="Unassembled WGS sequence"/>
</dbReference>